<dbReference type="InterPro" id="IPR050052">
    <property type="entry name" value="ATP-dep_Clp_protease_ClpX"/>
</dbReference>
<dbReference type="GO" id="GO:0016887">
    <property type="term" value="F:ATP hydrolysis activity"/>
    <property type="evidence" value="ECO:0007669"/>
    <property type="project" value="InterPro"/>
</dbReference>
<proteinExistence type="predicted"/>
<evidence type="ECO:0000259" key="6">
    <source>
        <dbReference type="PROSITE" id="PS51902"/>
    </source>
</evidence>
<dbReference type="CDD" id="cd19497">
    <property type="entry name" value="RecA-like_ClpX"/>
    <property type="match status" value="1"/>
</dbReference>
<dbReference type="InterPro" id="IPR038366">
    <property type="entry name" value="Znf_CppX_C4_sf"/>
</dbReference>
<dbReference type="SMART" id="SM00994">
    <property type="entry name" value="zf-C4_ClpX"/>
    <property type="match status" value="1"/>
</dbReference>
<reference evidence="7" key="1">
    <citation type="submission" date="2020-04" db="EMBL/GenBank/DDBJ databases">
        <authorList>
            <person name="Chiriac C."/>
            <person name="Salcher M."/>
            <person name="Ghai R."/>
            <person name="Kavagutti S V."/>
        </authorList>
    </citation>
    <scope>NUCLEOTIDE SEQUENCE</scope>
</reference>
<dbReference type="Pfam" id="PF10431">
    <property type="entry name" value="ClpB_D2-small"/>
    <property type="match status" value="1"/>
</dbReference>
<dbReference type="SMART" id="SM01086">
    <property type="entry name" value="ClpB_D2-small"/>
    <property type="match status" value="1"/>
</dbReference>
<dbReference type="GO" id="GO:0008270">
    <property type="term" value="F:zinc ion binding"/>
    <property type="evidence" value="ECO:0007669"/>
    <property type="project" value="InterPro"/>
</dbReference>
<dbReference type="InterPro" id="IPR004487">
    <property type="entry name" value="Clp_protease_ATP-bd_su_ClpX"/>
</dbReference>
<dbReference type="Pfam" id="PF07724">
    <property type="entry name" value="AAA_2"/>
    <property type="match status" value="1"/>
</dbReference>
<feature type="domain" description="ClpX-type ZB" evidence="6">
    <location>
        <begin position="1"/>
        <end position="50"/>
    </location>
</feature>
<dbReference type="NCBIfam" id="NF003745">
    <property type="entry name" value="PRK05342.1"/>
    <property type="match status" value="1"/>
</dbReference>
<dbReference type="SUPFAM" id="SSF57716">
    <property type="entry name" value="Glucocorticoid receptor-like (DNA-binding domain)"/>
    <property type="match status" value="1"/>
</dbReference>
<dbReference type="GO" id="GO:0140662">
    <property type="term" value="F:ATP-dependent protein folding chaperone"/>
    <property type="evidence" value="ECO:0007669"/>
    <property type="project" value="InterPro"/>
</dbReference>
<name>A0A6J5M2J3_9CAUD</name>
<accession>A0A6J5M2J3</accession>
<dbReference type="GO" id="GO:0005524">
    <property type="term" value="F:ATP binding"/>
    <property type="evidence" value="ECO:0007669"/>
    <property type="project" value="UniProtKB-KW"/>
</dbReference>
<dbReference type="GO" id="GO:0046983">
    <property type="term" value="F:protein dimerization activity"/>
    <property type="evidence" value="ECO:0007669"/>
    <property type="project" value="InterPro"/>
</dbReference>
<dbReference type="Pfam" id="PF06689">
    <property type="entry name" value="zf-C4_ClpX"/>
    <property type="match status" value="1"/>
</dbReference>
<dbReference type="InterPro" id="IPR010603">
    <property type="entry name" value="Znf_CppX_C4"/>
</dbReference>
<keyword evidence="7" id="KW-0645">Protease</keyword>
<dbReference type="GO" id="GO:0051082">
    <property type="term" value="F:unfolded protein binding"/>
    <property type="evidence" value="ECO:0007669"/>
    <property type="project" value="InterPro"/>
</dbReference>
<dbReference type="InterPro" id="IPR027417">
    <property type="entry name" value="P-loop_NTPase"/>
</dbReference>
<keyword evidence="1" id="KW-0479">Metal-binding</keyword>
<dbReference type="NCBIfam" id="TIGR00382">
    <property type="entry name" value="clpX"/>
    <property type="match status" value="1"/>
</dbReference>
<keyword evidence="4" id="KW-0067">ATP-binding</keyword>
<dbReference type="PROSITE" id="PS51902">
    <property type="entry name" value="CLPX_ZB"/>
    <property type="match status" value="1"/>
</dbReference>
<keyword evidence="3" id="KW-0862">Zinc</keyword>
<dbReference type="InterPro" id="IPR003593">
    <property type="entry name" value="AAA+_ATPase"/>
</dbReference>
<sequence length="402" mass="44565">MTDNSIDHCSFCSKHKDQVGKLIVSHKVAICNECVDLCSGLLKDSTTRTAKKKTTTIDLDPRQIYQYLNEYIIGQESAKKVLSVAITNHYKRISNTDSNIELQKSNILMIGPTGTGKTLLARTVARYLDVPFVIADATTLTEAGYVGDDVESLIARLYAASGNDVERTQRGIIFIDEIDKISRKSEGSTVSRDVSGEGVQQALLKLVEGTRCKIPTQGNKKINGSDTVEIDTSCILFVAGGAFVGLENIVRNRIKGTSIGFSADVNTASETDLDQVITEDLVKFGLIPEFVGRFPNTVSLHNLNKSQLINILTQVKNNFVSQYKWLFDQDGIELEFDEESLDLIAERTITTKTGARGLHSELERVLLPHMFDLSQYRKQNIVQVVINKTQVNNPMTLVQENQ</sequence>
<dbReference type="GO" id="GO:0008233">
    <property type="term" value="F:peptidase activity"/>
    <property type="evidence" value="ECO:0007669"/>
    <property type="project" value="UniProtKB-KW"/>
</dbReference>
<dbReference type="InterPro" id="IPR019489">
    <property type="entry name" value="Clp_ATPase_C"/>
</dbReference>
<dbReference type="SMART" id="SM00382">
    <property type="entry name" value="AAA"/>
    <property type="match status" value="1"/>
</dbReference>
<evidence type="ECO:0000256" key="4">
    <source>
        <dbReference type="ARBA" id="ARBA00022840"/>
    </source>
</evidence>
<dbReference type="SUPFAM" id="SSF52540">
    <property type="entry name" value="P-loop containing nucleoside triphosphate hydrolases"/>
    <property type="match status" value="1"/>
</dbReference>
<dbReference type="Gene3D" id="6.20.220.10">
    <property type="entry name" value="ClpX chaperone, C4-type zinc finger domain"/>
    <property type="match status" value="1"/>
</dbReference>
<dbReference type="PANTHER" id="PTHR48102">
    <property type="entry name" value="ATP-DEPENDENT CLP PROTEASE ATP-BINDING SUBUNIT CLPX-LIKE, MITOCHONDRIAL-RELATED"/>
    <property type="match status" value="1"/>
</dbReference>
<dbReference type="InterPro" id="IPR059188">
    <property type="entry name" value="Znf_CLPX-like"/>
</dbReference>
<organism evidence="7">
    <name type="scientific">uncultured Caudovirales phage</name>
    <dbReference type="NCBI Taxonomy" id="2100421"/>
    <lineage>
        <taxon>Viruses</taxon>
        <taxon>Duplodnaviria</taxon>
        <taxon>Heunggongvirae</taxon>
        <taxon>Uroviricota</taxon>
        <taxon>Caudoviricetes</taxon>
        <taxon>Peduoviridae</taxon>
        <taxon>Maltschvirus</taxon>
        <taxon>Maltschvirus maltsch</taxon>
    </lineage>
</organism>
<keyword evidence="2" id="KW-0547">Nucleotide-binding</keyword>
<protein>
    <submittedName>
        <fullName evidence="7">ClpX ATP-dependent protease Clp, ATPase subunit</fullName>
    </submittedName>
</protein>
<dbReference type="Gene3D" id="1.10.8.60">
    <property type="match status" value="1"/>
</dbReference>
<dbReference type="GO" id="GO:0051603">
    <property type="term" value="P:proteolysis involved in protein catabolic process"/>
    <property type="evidence" value="ECO:0007669"/>
    <property type="project" value="TreeGrafter"/>
</dbReference>
<dbReference type="PANTHER" id="PTHR48102:SF7">
    <property type="entry name" value="ATP-DEPENDENT CLP PROTEASE ATP-BINDING SUBUNIT CLPX-LIKE, MITOCHONDRIAL"/>
    <property type="match status" value="1"/>
</dbReference>
<dbReference type="Gene3D" id="3.40.50.300">
    <property type="entry name" value="P-loop containing nucleotide triphosphate hydrolases"/>
    <property type="match status" value="1"/>
</dbReference>
<keyword evidence="5" id="KW-0143">Chaperone</keyword>
<dbReference type="EMBL" id="LR796341">
    <property type="protein sequence ID" value="CAB4138179.1"/>
    <property type="molecule type" value="Genomic_DNA"/>
</dbReference>
<evidence type="ECO:0000256" key="5">
    <source>
        <dbReference type="ARBA" id="ARBA00023186"/>
    </source>
</evidence>
<evidence type="ECO:0000256" key="3">
    <source>
        <dbReference type="ARBA" id="ARBA00022833"/>
    </source>
</evidence>
<evidence type="ECO:0000256" key="1">
    <source>
        <dbReference type="ARBA" id="ARBA00022723"/>
    </source>
</evidence>
<evidence type="ECO:0000313" key="7">
    <source>
        <dbReference type="EMBL" id="CAB4138179.1"/>
    </source>
</evidence>
<keyword evidence="7" id="KW-0378">Hydrolase</keyword>
<evidence type="ECO:0000256" key="2">
    <source>
        <dbReference type="ARBA" id="ARBA00022741"/>
    </source>
</evidence>
<dbReference type="InterPro" id="IPR003959">
    <property type="entry name" value="ATPase_AAA_core"/>
</dbReference>
<gene>
    <name evidence="7" type="ORF">UFOVP328_372</name>
</gene>